<evidence type="ECO:0000256" key="4">
    <source>
        <dbReference type="ARBA" id="ARBA00022801"/>
    </source>
</evidence>
<dbReference type="GO" id="GO:0030288">
    <property type="term" value="C:outer membrane-bounded periplasmic space"/>
    <property type="evidence" value="ECO:0007669"/>
    <property type="project" value="InterPro"/>
</dbReference>
<evidence type="ECO:0000256" key="2">
    <source>
        <dbReference type="ARBA" id="ARBA00007840"/>
    </source>
</evidence>
<dbReference type="Gene3D" id="3.40.710.10">
    <property type="entry name" value="DD-peptidase/beta-lactamase superfamily"/>
    <property type="match status" value="1"/>
</dbReference>
<dbReference type="SUPFAM" id="SSF56601">
    <property type="entry name" value="beta-lactamase/transpeptidase-like"/>
    <property type="match status" value="1"/>
</dbReference>
<dbReference type="AlphaFoldDB" id="A0A2N5C614"/>
<dbReference type="GO" id="GO:0017001">
    <property type="term" value="P:antibiotic catabolic process"/>
    <property type="evidence" value="ECO:0007669"/>
    <property type="project" value="InterPro"/>
</dbReference>
<dbReference type="InterPro" id="IPR001466">
    <property type="entry name" value="Beta-lactam-related"/>
</dbReference>
<sequence>MPPAACLFRCLATRPPVRVGLSALAIATLSALSTFAQAAPAGADAIRQAVDAAVQPVMAQYKVPGMAVAITAGGQHRVFNYGVASRQGSQPVTDDTLFEIGSVSKTFTATLAAWAQARGALSLDDKATRYLPTLAGSAFDRISLLELGTYTAGGLPLQVPDAVNTMPQMIEWLRNWQPDAAPGTQRRYSNVSIGLFGFAAAQALDTSFERAMARQLLPKLGLAHSWVQVPRAQMVHYAWGYKDDKPVRASAGVFDGQAYGIKTTAADMIRYVELNIDGRTLSDPALRQALATTHTGYFRVGGMTQGLGWERYNWPVTLDALQAGNDAGMVRDAQAVQRIDPPQPAPADVLINKTGSTNGFGAYVAFVPGRQIGVVMLANRNLPIPARVQAAYAILQALDAGGTGAGTGSSAPAR</sequence>
<dbReference type="Pfam" id="PF00144">
    <property type="entry name" value="Beta-lactamase"/>
    <property type="match status" value="1"/>
</dbReference>
<protein>
    <recommendedName>
        <fullName evidence="3 6">Beta-lactamase</fullName>
        <ecNumber evidence="3 6">3.5.2.6</ecNumber>
    </recommendedName>
</protein>
<dbReference type="NCBIfam" id="NF033085">
    <property type="entry name" value="bla_class_C"/>
    <property type="match status" value="1"/>
</dbReference>
<keyword evidence="5 6" id="KW-0046">Antibiotic resistance</keyword>
<accession>A0A2N5C614</accession>
<dbReference type="EC" id="3.5.2.6" evidence="3 6"/>
<dbReference type="InterPro" id="IPR058136">
    <property type="entry name" value="AmpC"/>
</dbReference>
<evidence type="ECO:0000313" key="10">
    <source>
        <dbReference type="Proteomes" id="UP000234341"/>
    </source>
</evidence>
<gene>
    <name evidence="9" type="ORF">CYJ10_26315</name>
</gene>
<reference evidence="9 10" key="1">
    <citation type="submission" date="2017-12" db="EMBL/GenBank/DDBJ databases">
        <title>Genome sequence of the active heterotrophic nitrifier-denitrifier, Cupriavidus pauculus UM1.</title>
        <authorList>
            <person name="Putonti C."/>
            <person name="Castignetti D."/>
        </authorList>
    </citation>
    <scope>NUCLEOTIDE SEQUENCE [LARGE SCALE GENOMIC DNA]</scope>
    <source>
        <strain evidence="9 10">UM1</strain>
    </source>
</reference>
<keyword evidence="7" id="KW-0732">Signal</keyword>
<keyword evidence="4 6" id="KW-0378">Hydrolase</keyword>
<evidence type="ECO:0000256" key="6">
    <source>
        <dbReference type="RuleBase" id="RU361140"/>
    </source>
</evidence>
<dbReference type="GO" id="GO:0008800">
    <property type="term" value="F:beta-lactamase activity"/>
    <property type="evidence" value="ECO:0007669"/>
    <property type="project" value="UniProtKB-UniRule"/>
</dbReference>
<name>A0A2N5C614_9BURK</name>
<evidence type="ECO:0000256" key="3">
    <source>
        <dbReference type="ARBA" id="ARBA00012865"/>
    </source>
</evidence>
<proteinExistence type="inferred from homology"/>
<feature type="domain" description="Beta-lactamase-related" evidence="8">
    <location>
        <begin position="50"/>
        <end position="398"/>
    </location>
</feature>
<dbReference type="Proteomes" id="UP000234341">
    <property type="component" value="Unassembled WGS sequence"/>
</dbReference>
<comment type="caution">
    <text evidence="9">The sequence shown here is derived from an EMBL/GenBank/DDBJ whole genome shotgun (WGS) entry which is preliminary data.</text>
</comment>
<comment type="catalytic activity">
    <reaction evidence="1 6">
        <text>a beta-lactam + H2O = a substituted beta-amino acid</text>
        <dbReference type="Rhea" id="RHEA:20401"/>
        <dbReference type="ChEBI" id="CHEBI:15377"/>
        <dbReference type="ChEBI" id="CHEBI:35627"/>
        <dbReference type="ChEBI" id="CHEBI:140347"/>
        <dbReference type="EC" id="3.5.2.6"/>
    </reaction>
</comment>
<dbReference type="RefSeq" id="WP_101684383.1">
    <property type="nucleotide sequence ID" value="NZ_PJRP01000016.1"/>
</dbReference>
<dbReference type="PANTHER" id="PTHR46825:SF8">
    <property type="entry name" value="BETA-LACTAMASE-RELATED"/>
    <property type="match status" value="1"/>
</dbReference>
<feature type="chain" id="PRO_5014827222" description="Beta-lactamase" evidence="7">
    <location>
        <begin position="39"/>
        <end position="414"/>
    </location>
</feature>
<dbReference type="PROSITE" id="PS00336">
    <property type="entry name" value="BETA_LACTAMASE_C"/>
    <property type="match status" value="1"/>
</dbReference>
<evidence type="ECO:0000259" key="8">
    <source>
        <dbReference type="Pfam" id="PF00144"/>
    </source>
</evidence>
<dbReference type="OrthoDB" id="5377431at2"/>
<dbReference type="GO" id="GO:0046677">
    <property type="term" value="P:response to antibiotic"/>
    <property type="evidence" value="ECO:0007669"/>
    <property type="project" value="UniProtKB-UniRule"/>
</dbReference>
<dbReference type="InterPro" id="IPR001586">
    <property type="entry name" value="Beta-lactam_class-C_AS"/>
</dbReference>
<dbReference type="PANTHER" id="PTHR46825">
    <property type="entry name" value="D-ALANYL-D-ALANINE-CARBOXYPEPTIDASE/ENDOPEPTIDASE AMPH"/>
    <property type="match status" value="1"/>
</dbReference>
<evidence type="ECO:0000256" key="1">
    <source>
        <dbReference type="ARBA" id="ARBA00001526"/>
    </source>
</evidence>
<evidence type="ECO:0000256" key="7">
    <source>
        <dbReference type="SAM" id="SignalP"/>
    </source>
</evidence>
<comment type="similarity">
    <text evidence="2 6">Belongs to the class-C beta-lactamase family.</text>
</comment>
<organism evidence="9 10">
    <name type="scientific">Cupriavidus pauculus</name>
    <dbReference type="NCBI Taxonomy" id="82633"/>
    <lineage>
        <taxon>Bacteria</taxon>
        <taxon>Pseudomonadati</taxon>
        <taxon>Pseudomonadota</taxon>
        <taxon>Betaproteobacteria</taxon>
        <taxon>Burkholderiales</taxon>
        <taxon>Burkholderiaceae</taxon>
        <taxon>Cupriavidus</taxon>
    </lineage>
</organism>
<evidence type="ECO:0000313" key="9">
    <source>
        <dbReference type="EMBL" id="PLP97669.1"/>
    </source>
</evidence>
<evidence type="ECO:0000256" key="5">
    <source>
        <dbReference type="ARBA" id="ARBA00023251"/>
    </source>
</evidence>
<dbReference type="InterPro" id="IPR012338">
    <property type="entry name" value="Beta-lactam/transpept-like"/>
</dbReference>
<dbReference type="InterPro" id="IPR050491">
    <property type="entry name" value="AmpC-like"/>
</dbReference>
<feature type="signal peptide" evidence="7">
    <location>
        <begin position="1"/>
        <end position="38"/>
    </location>
</feature>
<dbReference type="EMBL" id="PJRP01000016">
    <property type="protein sequence ID" value="PLP97669.1"/>
    <property type="molecule type" value="Genomic_DNA"/>
</dbReference>